<protein>
    <submittedName>
        <fullName evidence="3">Gluconolaconase</fullName>
    </submittedName>
</protein>
<dbReference type="Gene3D" id="2.120.10.30">
    <property type="entry name" value="TolB, C-terminal domain"/>
    <property type="match status" value="1"/>
</dbReference>
<feature type="domain" description="SMP-30/Gluconolactonase/LRE-like region" evidence="2">
    <location>
        <begin position="22"/>
        <end position="262"/>
    </location>
</feature>
<name>A0ABD6NWE5_9MYCO</name>
<sequence length="298" mass="31028">MSITARRLTELTSAPYVPNLAFPEALRWRGGRLWFSDMVARRVCTADADGDVRSVAHFGEMPGGLGFLPDGTPLVAGMTSSRLYAIRGGRPEVYADLAAHGGGHLDDMLVADDGSAYAGSIGDLAGSTQGAAPTGAIIRVTPAGTVIRDAENVAFPNGMATLAAANTLLVNETFGERITAFDIGVDGGLTNRRTWAALPAMHPDGLAVDAAGAAWVGCYAEEKFVRVLEGGQITDVISTPGRWATGVALGGRDGHTLYLATAVTDEREFLRGNSSGRLDAVRVDVGAPKGATSRGWMP</sequence>
<gene>
    <name evidence="3" type="ORF">A5672_25820</name>
</gene>
<dbReference type="InterPro" id="IPR013658">
    <property type="entry name" value="SGL"/>
</dbReference>
<evidence type="ECO:0000259" key="2">
    <source>
        <dbReference type="Pfam" id="PF08450"/>
    </source>
</evidence>
<dbReference type="InterPro" id="IPR011042">
    <property type="entry name" value="6-blade_b-propeller_TolB-like"/>
</dbReference>
<dbReference type="EMBL" id="LZIT01000256">
    <property type="protein sequence ID" value="OBG32340.1"/>
    <property type="molecule type" value="Genomic_DNA"/>
</dbReference>
<dbReference type="PANTHER" id="PTHR10907">
    <property type="entry name" value="REGUCALCIN"/>
    <property type="match status" value="1"/>
</dbReference>
<accession>A0ABD6NWE5</accession>
<evidence type="ECO:0000313" key="3">
    <source>
        <dbReference type="EMBL" id="OBG32340.1"/>
    </source>
</evidence>
<evidence type="ECO:0000313" key="4">
    <source>
        <dbReference type="Proteomes" id="UP000092086"/>
    </source>
</evidence>
<comment type="similarity">
    <text evidence="1">Belongs to the SMP-30/CGR1 family.</text>
</comment>
<dbReference type="SUPFAM" id="SSF63829">
    <property type="entry name" value="Calcium-dependent phosphotriesterase"/>
    <property type="match status" value="1"/>
</dbReference>
<dbReference type="Pfam" id="PF08450">
    <property type="entry name" value="SGL"/>
    <property type="match status" value="1"/>
</dbReference>
<dbReference type="PANTHER" id="PTHR10907:SF47">
    <property type="entry name" value="REGUCALCIN"/>
    <property type="match status" value="1"/>
</dbReference>
<evidence type="ECO:0000256" key="1">
    <source>
        <dbReference type="ARBA" id="ARBA00008853"/>
    </source>
</evidence>
<reference evidence="3 4" key="1">
    <citation type="submission" date="2016-06" db="EMBL/GenBank/DDBJ databases">
        <authorList>
            <person name="Sutton G."/>
            <person name="Brinkac L."/>
            <person name="Sanka R."/>
            <person name="Adams M."/>
            <person name="Lau E."/>
            <person name="Sam S."/>
            <person name="Sreng N."/>
            <person name="Him V."/>
            <person name="Kerleguer A."/>
            <person name="Cheng S."/>
        </authorList>
    </citation>
    <scope>NUCLEOTIDE SEQUENCE [LARGE SCALE GENOMIC DNA]</scope>
    <source>
        <strain evidence="3 4">E2978</strain>
    </source>
</reference>
<comment type="caution">
    <text evidence="3">The sequence shown here is derived from an EMBL/GenBank/DDBJ whole genome shotgun (WGS) entry which is preliminary data.</text>
</comment>
<dbReference type="AlphaFoldDB" id="A0ABD6NWE5"/>
<proteinExistence type="inferred from homology"/>
<dbReference type="Proteomes" id="UP000092086">
    <property type="component" value="Unassembled WGS sequence"/>
</dbReference>
<organism evidence="3 4">
    <name type="scientific">Mycobacterium alsense</name>
    <dbReference type="NCBI Taxonomy" id="324058"/>
    <lineage>
        <taxon>Bacteria</taxon>
        <taxon>Bacillati</taxon>
        <taxon>Actinomycetota</taxon>
        <taxon>Actinomycetes</taxon>
        <taxon>Mycobacteriales</taxon>
        <taxon>Mycobacteriaceae</taxon>
        <taxon>Mycobacterium</taxon>
    </lineage>
</organism>